<dbReference type="AlphaFoldDB" id="A0A7J3SMJ0"/>
<dbReference type="GO" id="GO:0005737">
    <property type="term" value="C:cytoplasm"/>
    <property type="evidence" value="ECO:0007669"/>
    <property type="project" value="TreeGrafter"/>
</dbReference>
<keyword evidence="3 7" id="KW-0808">Transferase</keyword>
<dbReference type="Gene3D" id="3.40.50.150">
    <property type="entry name" value="Vaccinia Virus protein VP39"/>
    <property type="match status" value="1"/>
</dbReference>
<gene>
    <name evidence="7" type="ORF">ENW83_06345</name>
</gene>
<evidence type="ECO:0000313" key="7">
    <source>
        <dbReference type="EMBL" id="HGZ60796.1"/>
    </source>
</evidence>
<accession>A0A7J3SMJ0</accession>
<dbReference type="InterPro" id="IPR030382">
    <property type="entry name" value="MeTrfase_TRM5/TYW2"/>
</dbReference>
<dbReference type="EMBL" id="DTLS01000181">
    <property type="protein sequence ID" value="HGZ60796.1"/>
    <property type="molecule type" value="Genomic_DNA"/>
</dbReference>
<dbReference type="InterPro" id="IPR029063">
    <property type="entry name" value="SAM-dependent_MTases_sf"/>
</dbReference>
<protein>
    <submittedName>
        <fullName evidence="7">Methyltransferase</fullName>
    </submittedName>
</protein>
<dbReference type="CDD" id="cd02440">
    <property type="entry name" value="AdoMet_MTases"/>
    <property type="match status" value="1"/>
</dbReference>
<dbReference type="GO" id="GO:0002939">
    <property type="term" value="P:tRNA N1-guanine methylation"/>
    <property type="evidence" value="ECO:0007669"/>
    <property type="project" value="TreeGrafter"/>
</dbReference>
<dbReference type="PROSITE" id="PS51684">
    <property type="entry name" value="SAM_MT_TRM5_TYW2"/>
    <property type="match status" value="1"/>
</dbReference>
<evidence type="ECO:0000256" key="2">
    <source>
        <dbReference type="ARBA" id="ARBA00022603"/>
    </source>
</evidence>
<dbReference type="PANTHER" id="PTHR23245">
    <property type="entry name" value="TRNA METHYLTRANSFERASE"/>
    <property type="match status" value="1"/>
</dbReference>
<dbReference type="Gene3D" id="3.30.300.110">
    <property type="entry name" value="Met-10+ protein-like domains"/>
    <property type="match status" value="1"/>
</dbReference>
<sequence>MLNSEDAGSVKCGQLKRSSYLVIGDIAIINASNEKEIEECRAFAKCLSQKAPYLKAFYAKLSTEGEYRVAKLVHLLGEERTATIVKEYGIALAVDIAKAYYNSRLAEEHRRIALMSKDGEKVLDLFSGIGGFALHIASLRSSIIFANDWNKEAVSLLFKSFYFNRKKMKGSIYATVMDAAKLLEELKGKIVFDRIIMNSPTNSVNYLEGALTLSKAGGKVHLYVLSSREEEAIKQLIMPSTKSDASIEAIEEVIEYSPSKSVFRVDLRKT</sequence>
<evidence type="ECO:0000259" key="6">
    <source>
        <dbReference type="PROSITE" id="PS51684"/>
    </source>
</evidence>
<keyword evidence="2 7" id="KW-0489">Methyltransferase</keyword>
<feature type="domain" description="SAM-dependent methyltransferase TRM5/TYW2-type" evidence="6">
    <location>
        <begin position="20"/>
        <end position="270"/>
    </location>
</feature>
<name>A0A7J3SMJ0_9CREN</name>
<organism evidence="7">
    <name type="scientific">Fervidicoccus fontis</name>
    <dbReference type="NCBI Taxonomy" id="683846"/>
    <lineage>
        <taxon>Archaea</taxon>
        <taxon>Thermoproteota</taxon>
        <taxon>Thermoprotei</taxon>
        <taxon>Fervidicoccales</taxon>
        <taxon>Fervidicoccaceae</taxon>
        <taxon>Fervidicoccus</taxon>
    </lineage>
</organism>
<proteinExistence type="predicted"/>
<comment type="caution">
    <text evidence="7">The sequence shown here is derived from an EMBL/GenBank/DDBJ whole genome shotgun (WGS) entry which is preliminary data.</text>
</comment>
<dbReference type="SUPFAM" id="SSF53335">
    <property type="entry name" value="S-adenosyl-L-methionine-dependent methyltransferases"/>
    <property type="match status" value="1"/>
</dbReference>
<keyword evidence="5" id="KW-0819">tRNA processing</keyword>
<evidence type="ECO:0000256" key="1">
    <source>
        <dbReference type="ARBA" id="ARBA00022490"/>
    </source>
</evidence>
<evidence type="ECO:0000256" key="4">
    <source>
        <dbReference type="ARBA" id="ARBA00022691"/>
    </source>
</evidence>
<dbReference type="InterPro" id="IPR056743">
    <property type="entry name" value="TRM5-TYW2-like_MTfase"/>
</dbReference>
<keyword evidence="1" id="KW-0963">Cytoplasm</keyword>
<reference evidence="7" key="1">
    <citation type="journal article" date="2020" name="mSystems">
        <title>Genome- and Community-Level Interaction Insights into Carbon Utilization and Element Cycling Functions of Hydrothermarchaeota in Hydrothermal Sediment.</title>
        <authorList>
            <person name="Zhou Z."/>
            <person name="Liu Y."/>
            <person name="Xu W."/>
            <person name="Pan J."/>
            <person name="Luo Z.H."/>
            <person name="Li M."/>
        </authorList>
    </citation>
    <scope>NUCLEOTIDE SEQUENCE [LARGE SCALE GENOMIC DNA]</scope>
    <source>
        <strain evidence="7">SpSt-885</strain>
    </source>
</reference>
<dbReference type="Pfam" id="PF02475">
    <property type="entry name" value="TRM5-TYW2_MTfase"/>
    <property type="match status" value="1"/>
</dbReference>
<dbReference type="GO" id="GO:0008175">
    <property type="term" value="F:tRNA methyltransferase activity"/>
    <property type="evidence" value="ECO:0007669"/>
    <property type="project" value="TreeGrafter"/>
</dbReference>
<dbReference type="PANTHER" id="PTHR23245:SF36">
    <property type="entry name" value="TRNA (GUANINE(37)-N1)-METHYLTRANSFERASE"/>
    <property type="match status" value="1"/>
</dbReference>
<evidence type="ECO:0000256" key="3">
    <source>
        <dbReference type="ARBA" id="ARBA00022679"/>
    </source>
</evidence>
<keyword evidence="4" id="KW-0949">S-adenosyl-L-methionine</keyword>
<evidence type="ECO:0000256" key="5">
    <source>
        <dbReference type="ARBA" id="ARBA00022694"/>
    </source>
</evidence>